<reference evidence="1" key="2">
    <citation type="journal article" date="2015" name="Data Brief">
        <title>Shoot transcriptome of the giant reed, Arundo donax.</title>
        <authorList>
            <person name="Barrero R.A."/>
            <person name="Guerrero F.D."/>
            <person name="Moolhuijzen P."/>
            <person name="Goolsby J.A."/>
            <person name="Tidwell J."/>
            <person name="Bellgard S.E."/>
            <person name="Bellgard M.I."/>
        </authorList>
    </citation>
    <scope>NUCLEOTIDE SEQUENCE</scope>
    <source>
        <tissue evidence="1">Shoot tissue taken approximately 20 cm above the soil surface</tissue>
    </source>
</reference>
<accession>A0A0A9GNC2</accession>
<protein>
    <submittedName>
        <fullName evidence="1">Uncharacterized protein</fullName>
    </submittedName>
</protein>
<reference evidence="1" key="1">
    <citation type="submission" date="2014-09" db="EMBL/GenBank/DDBJ databases">
        <authorList>
            <person name="Magalhaes I.L.F."/>
            <person name="Oliveira U."/>
            <person name="Santos F.R."/>
            <person name="Vidigal T.H.D.A."/>
            <person name="Brescovit A.D."/>
            <person name="Santos A.J."/>
        </authorList>
    </citation>
    <scope>NUCLEOTIDE SEQUENCE</scope>
    <source>
        <tissue evidence="1">Shoot tissue taken approximately 20 cm above the soil surface</tissue>
    </source>
</reference>
<organism evidence="1">
    <name type="scientific">Arundo donax</name>
    <name type="common">Giant reed</name>
    <name type="synonym">Donax arundinaceus</name>
    <dbReference type="NCBI Taxonomy" id="35708"/>
    <lineage>
        <taxon>Eukaryota</taxon>
        <taxon>Viridiplantae</taxon>
        <taxon>Streptophyta</taxon>
        <taxon>Embryophyta</taxon>
        <taxon>Tracheophyta</taxon>
        <taxon>Spermatophyta</taxon>
        <taxon>Magnoliopsida</taxon>
        <taxon>Liliopsida</taxon>
        <taxon>Poales</taxon>
        <taxon>Poaceae</taxon>
        <taxon>PACMAD clade</taxon>
        <taxon>Arundinoideae</taxon>
        <taxon>Arundineae</taxon>
        <taxon>Arundo</taxon>
    </lineage>
</organism>
<dbReference type="EMBL" id="GBRH01171301">
    <property type="protein sequence ID" value="JAE26595.1"/>
    <property type="molecule type" value="Transcribed_RNA"/>
</dbReference>
<name>A0A0A9GNC2_ARUDO</name>
<proteinExistence type="predicted"/>
<dbReference type="AlphaFoldDB" id="A0A0A9GNC2"/>
<evidence type="ECO:0000313" key="1">
    <source>
        <dbReference type="EMBL" id="JAE26595.1"/>
    </source>
</evidence>
<sequence>MKVCTLMFLQQLLKMQLPDQIPRYLVSLFFETMYTSQCLHRRQSRF</sequence>